<keyword evidence="3 6" id="KW-0808">Transferase</keyword>
<dbReference type="InterPro" id="IPR016035">
    <property type="entry name" value="Acyl_Trfase/lysoPLipase"/>
</dbReference>
<evidence type="ECO:0000313" key="9">
    <source>
        <dbReference type="EMBL" id="PWD81173.1"/>
    </source>
</evidence>
<dbReference type="PANTHER" id="PTHR42681:SF1">
    <property type="entry name" value="MALONYL-COA-ACYL CARRIER PROTEIN TRANSACYLASE, MITOCHONDRIAL"/>
    <property type="match status" value="1"/>
</dbReference>
<accession>A0A2U2AEU9</accession>
<dbReference type="InterPro" id="IPR016036">
    <property type="entry name" value="Malonyl_transacylase_ACP-bd"/>
</dbReference>
<dbReference type="InterPro" id="IPR050858">
    <property type="entry name" value="Mal-CoA-ACP_Trans/PKS_FabD"/>
</dbReference>
<dbReference type="Gene3D" id="3.30.70.250">
    <property type="entry name" value="Malonyl-CoA ACP transacylase, ACP-binding"/>
    <property type="match status" value="1"/>
</dbReference>
<dbReference type="EMBL" id="QEWQ01000003">
    <property type="protein sequence ID" value="PWD81173.1"/>
    <property type="molecule type" value="Genomic_DNA"/>
</dbReference>
<dbReference type="PIRSF" id="PIRSF000446">
    <property type="entry name" value="Mct"/>
    <property type="match status" value="1"/>
</dbReference>
<keyword evidence="10" id="KW-1185">Reference proteome</keyword>
<comment type="caution">
    <text evidence="9">The sequence shown here is derived from an EMBL/GenBank/DDBJ whole genome shotgun (WGS) entry which is preliminary data.</text>
</comment>
<dbReference type="InterPro" id="IPR001227">
    <property type="entry name" value="Ac_transferase_dom_sf"/>
</dbReference>
<evidence type="ECO:0000256" key="2">
    <source>
        <dbReference type="ARBA" id="ARBA00018953"/>
    </source>
</evidence>
<feature type="active site" evidence="7">
    <location>
        <position position="204"/>
    </location>
</feature>
<dbReference type="OrthoDB" id="9808564at2"/>
<evidence type="ECO:0000259" key="8">
    <source>
        <dbReference type="SMART" id="SM00827"/>
    </source>
</evidence>
<dbReference type="NCBIfam" id="TIGR00128">
    <property type="entry name" value="fabD"/>
    <property type="match status" value="1"/>
</dbReference>
<dbReference type="EC" id="2.3.1.39" evidence="1 6"/>
<keyword evidence="4 6" id="KW-0012">Acyltransferase</keyword>
<evidence type="ECO:0000256" key="7">
    <source>
        <dbReference type="PIRSR" id="PIRSR000446-1"/>
    </source>
</evidence>
<dbReference type="FunFam" id="3.30.70.250:FF:000001">
    <property type="entry name" value="Malonyl CoA-acyl carrier protein transacylase"/>
    <property type="match status" value="1"/>
</dbReference>
<dbReference type="Proteomes" id="UP000245020">
    <property type="component" value="Unassembled WGS sequence"/>
</dbReference>
<dbReference type="PANTHER" id="PTHR42681">
    <property type="entry name" value="MALONYL-COA-ACYL CARRIER PROTEIN TRANSACYLASE, MITOCHONDRIAL"/>
    <property type="match status" value="1"/>
</dbReference>
<dbReference type="SUPFAM" id="SSF55048">
    <property type="entry name" value="Probable ACP-binding domain of malonyl-CoA ACP transacylase"/>
    <property type="match status" value="1"/>
</dbReference>
<evidence type="ECO:0000256" key="5">
    <source>
        <dbReference type="ARBA" id="ARBA00048462"/>
    </source>
</evidence>
<dbReference type="GO" id="GO:0005829">
    <property type="term" value="C:cytosol"/>
    <property type="evidence" value="ECO:0007669"/>
    <property type="project" value="TreeGrafter"/>
</dbReference>
<comment type="catalytic activity">
    <reaction evidence="5 6">
        <text>holo-[ACP] + malonyl-CoA = malonyl-[ACP] + CoA</text>
        <dbReference type="Rhea" id="RHEA:41792"/>
        <dbReference type="Rhea" id="RHEA-COMP:9623"/>
        <dbReference type="Rhea" id="RHEA-COMP:9685"/>
        <dbReference type="ChEBI" id="CHEBI:57287"/>
        <dbReference type="ChEBI" id="CHEBI:57384"/>
        <dbReference type="ChEBI" id="CHEBI:64479"/>
        <dbReference type="ChEBI" id="CHEBI:78449"/>
        <dbReference type="EC" id="2.3.1.39"/>
    </reaction>
</comment>
<feature type="domain" description="Malonyl-CoA:ACP transacylase (MAT)" evidence="8">
    <location>
        <begin position="11"/>
        <end position="309"/>
    </location>
</feature>
<dbReference type="InterPro" id="IPR024925">
    <property type="entry name" value="Malonyl_CoA-ACP_transAc"/>
</dbReference>
<dbReference type="Gene3D" id="3.40.366.10">
    <property type="entry name" value="Malonyl-Coenzyme A Acyl Carrier Protein, domain 2"/>
    <property type="match status" value="1"/>
</dbReference>
<evidence type="ECO:0000256" key="6">
    <source>
        <dbReference type="PIRNR" id="PIRNR000446"/>
    </source>
</evidence>
<organism evidence="9 10">
    <name type="scientific">Ignatzschineria ureiclastica</name>
    <dbReference type="NCBI Taxonomy" id="472582"/>
    <lineage>
        <taxon>Bacteria</taxon>
        <taxon>Pseudomonadati</taxon>
        <taxon>Pseudomonadota</taxon>
        <taxon>Gammaproteobacteria</taxon>
        <taxon>Cardiobacteriales</taxon>
        <taxon>Ignatzschineriaceae</taxon>
        <taxon>Ignatzschineria</taxon>
    </lineage>
</organism>
<dbReference type="InterPro" id="IPR004410">
    <property type="entry name" value="Malonyl_CoA-ACP_transAc_FabD"/>
</dbReference>
<dbReference type="Pfam" id="PF00698">
    <property type="entry name" value="Acyl_transf_1"/>
    <property type="match status" value="1"/>
</dbReference>
<dbReference type="InterPro" id="IPR014043">
    <property type="entry name" value="Acyl_transferase_dom"/>
</dbReference>
<sequence length="313" mass="33284">MSEINQTLAFVFPGQGSQSVGMIADLLDHAIVTQTLSEADEALGFSLSDIIRTGDEVALGKTEITQPAILTVSIALWRVWAAENGAKPAFFAGHSLGEYSALVAAGVMAFKDAVRLVHFRGQYMQEAVPEGTGAMAAILGLDDAAVIALCEDSAEHGIVSAVNFNSPGQVVIAGEKDAVAAACDLAKERGAKRALLLPVSVPSHSVLMKPAAERLSALLDNMLLASPSEVVIHNVDVQAHRDSDEIKTALISQLYEPVRWTETIEQLVREGVTTIVECGPGKVLTGLIRRIDKSLITYNVFDGASLDRVIKEI</sequence>
<evidence type="ECO:0000256" key="1">
    <source>
        <dbReference type="ARBA" id="ARBA00013258"/>
    </source>
</evidence>
<name>A0A2U2AEU9_9GAMM</name>
<reference evidence="10" key="1">
    <citation type="submission" date="2018-05" db="EMBL/GenBank/DDBJ databases">
        <title>Ignatzschineria dubaiensis sp. nov., isolated from necrotic foot tissues of dromedaries (Camelus dromedarius) and associated maggots in Dubai, United Arab Emirates.</title>
        <authorList>
            <person name="Tsang C.C."/>
            <person name="Tang J.Y.M."/>
            <person name="Fong J.Y.H."/>
            <person name="Kinne J."/>
            <person name="Lee H.H."/>
            <person name="Joseph M."/>
            <person name="Jose S."/>
            <person name="Schuster R.K."/>
            <person name="Tang Y."/>
            <person name="Sivakumar S."/>
            <person name="Chen J.H.K."/>
            <person name="Teng J.L.L."/>
            <person name="Lau S.K.P."/>
            <person name="Wernery U."/>
            <person name="Woo P.C.Y."/>
        </authorList>
    </citation>
    <scope>NUCLEOTIDE SEQUENCE [LARGE SCALE GENOMIC DNA]</scope>
    <source>
        <strain evidence="10">KCTC 22644</strain>
    </source>
</reference>
<comment type="similarity">
    <text evidence="6">Belongs to the fabD family.</text>
</comment>
<feature type="active site" evidence="7">
    <location>
        <position position="95"/>
    </location>
</feature>
<evidence type="ECO:0000313" key="10">
    <source>
        <dbReference type="Proteomes" id="UP000245020"/>
    </source>
</evidence>
<protein>
    <recommendedName>
        <fullName evidence="2 6">Malonyl CoA-acyl carrier protein transacylase</fullName>
        <ecNumber evidence="1 6">2.3.1.39</ecNumber>
    </recommendedName>
</protein>
<dbReference type="GO" id="GO:0004314">
    <property type="term" value="F:[acyl-carrier-protein] S-malonyltransferase activity"/>
    <property type="evidence" value="ECO:0007669"/>
    <property type="project" value="UniProtKB-EC"/>
</dbReference>
<evidence type="ECO:0000256" key="4">
    <source>
        <dbReference type="ARBA" id="ARBA00023315"/>
    </source>
</evidence>
<gene>
    <name evidence="9" type="primary">fabD</name>
    <name evidence="9" type="ORF">DC083_04580</name>
</gene>
<dbReference type="SUPFAM" id="SSF52151">
    <property type="entry name" value="FabD/lysophospholipase-like"/>
    <property type="match status" value="1"/>
</dbReference>
<dbReference type="SMART" id="SM00827">
    <property type="entry name" value="PKS_AT"/>
    <property type="match status" value="1"/>
</dbReference>
<dbReference type="RefSeq" id="WP_109189072.1">
    <property type="nucleotide sequence ID" value="NZ_BMYA01000003.1"/>
</dbReference>
<evidence type="ECO:0000256" key="3">
    <source>
        <dbReference type="ARBA" id="ARBA00022679"/>
    </source>
</evidence>
<dbReference type="AlphaFoldDB" id="A0A2U2AEU9"/>
<proteinExistence type="inferred from homology"/>
<dbReference type="GO" id="GO:0006633">
    <property type="term" value="P:fatty acid biosynthetic process"/>
    <property type="evidence" value="ECO:0007669"/>
    <property type="project" value="TreeGrafter"/>
</dbReference>